<dbReference type="GO" id="GO:0006351">
    <property type="term" value="P:DNA-templated transcription"/>
    <property type="evidence" value="ECO:0007669"/>
    <property type="project" value="InterPro"/>
</dbReference>
<keyword evidence="4" id="KW-0238">DNA-binding</keyword>
<keyword evidence="2" id="KW-0862">Zinc</keyword>
<evidence type="ECO:0000256" key="6">
    <source>
        <dbReference type="ARBA" id="ARBA00023242"/>
    </source>
</evidence>
<dbReference type="SUPFAM" id="SSF57701">
    <property type="entry name" value="Zn2/Cys6 DNA-binding domain"/>
    <property type="match status" value="1"/>
</dbReference>
<dbReference type="EMBL" id="JAAMPI010000260">
    <property type="protein sequence ID" value="KAF4633430.1"/>
    <property type="molecule type" value="Genomic_DNA"/>
</dbReference>
<dbReference type="InterPro" id="IPR001138">
    <property type="entry name" value="Zn2Cys6_DnaBD"/>
</dbReference>
<comment type="caution">
    <text evidence="9">The sequence shown here is derived from an EMBL/GenBank/DDBJ whole genome shotgun (WGS) entry which is preliminary data.</text>
</comment>
<keyword evidence="10" id="KW-1185">Reference proteome</keyword>
<evidence type="ECO:0000313" key="10">
    <source>
        <dbReference type="Proteomes" id="UP000566819"/>
    </source>
</evidence>
<feature type="region of interest" description="Disordered" evidence="7">
    <location>
        <begin position="104"/>
        <end position="147"/>
    </location>
</feature>
<proteinExistence type="predicted"/>
<dbReference type="OrthoDB" id="762982at2759"/>
<dbReference type="CDD" id="cd12148">
    <property type="entry name" value="fungal_TF_MHR"/>
    <property type="match status" value="1"/>
</dbReference>
<dbReference type="Gene3D" id="4.10.240.10">
    <property type="entry name" value="Zn(2)-C6 fungal-type DNA-binding domain"/>
    <property type="match status" value="1"/>
</dbReference>
<dbReference type="GO" id="GO:0005634">
    <property type="term" value="C:nucleus"/>
    <property type="evidence" value="ECO:0007669"/>
    <property type="project" value="TreeGrafter"/>
</dbReference>
<keyword evidence="5" id="KW-0804">Transcription</keyword>
<feature type="domain" description="Zn(2)-C6 fungal-type" evidence="8">
    <location>
        <begin position="31"/>
        <end position="62"/>
    </location>
</feature>
<dbReference type="GO" id="GO:0001228">
    <property type="term" value="F:DNA-binding transcription activator activity, RNA polymerase II-specific"/>
    <property type="evidence" value="ECO:0007669"/>
    <property type="project" value="TreeGrafter"/>
</dbReference>
<dbReference type="PANTHER" id="PTHR31944:SF131">
    <property type="entry name" value="HEME-RESPONSIVE ZINC FINGER TRANSCRIPTION FACTOR HAP1"/>
    <property type="match status" value="1"/>
</dbReference>
<dbReference type="SMART" id="SM00906">
    <property type="entry name" value="Fungal_trans"/>
    <property type="match status" value="1"/>
</dbReference>
<dbReference type="PANTHER" id="PTHR31944">
    <property type="entry name" value="HEME-RESPONSIVE ZINC FINGER TRANSCRIPTION FACTOR HAP1"/>
    <property type="match status" value="1"/>
</dbReference>
<dbReference type="InterPro" id="IPR051430">
    <property type="entry name" value="Fungal_TF_Env_Response"/>
</dbReference>
<evidence type="ECO:0000256" key="2">
    <source>
        <dbReference type="ARBA" id="ARBA00022833"/>
    </source>
</evidence>
<dbReference type="GO" id="GO:0008270">
    <property type="term" value="F:zinc ion binding"/>
    <property type="evidence" value="ECO:0007669"/>
    <property type="project" value="InterPro"/>
</dbReference>
<evidence type="ECO:0000256" key="5">
    <source>
        <dbReference type="ARBA" id="ARBA00023163"/>
    </source>
</evidence>
<dbReference type="InterPro" id="IPR007219">
    <property type="entry name" value="XnlR_reg_dom"/>
</dbReference>
<dbReference type="SMART" id="SM00066">
    <property type="entry name" value="GAL4"/>
    <property type="match status" value="1"/>
</dbReference>
<organism evidence="9 10">
    <name type="scientific">Cudoniella acicularis</name>
    <dbReference type="NCBI Taxonomy" id="354080"/>
    <lineage>
        <taxon>Eukaryota</taxon>
        <taxon>Fungi</taxon>
        <taxon>Dikarya</taxon>
        <taxon>Ascomycota</taxon>
        <taxon>Pezizomycotina</taxon>
        <taxon>Leotiomycetes</taxon>
        <taxon>Helotiales</taxon>
        <taxon>Tricladiaceae</taxon>
        <taxon>Cudoniella</taxon>
    </lineage>
</organism>
<keyword evidence="3" id="KW-0805">Transcription regulation</keyword>
<reference evidence="9 10" key="1">
    <citation type="submission" date="2020-03" db="EMBL/GenBank/DDBJ databases">
        <title>Draft Genome Sequence of Cudoniella acicularis.</title>
        <authorList>
            <person name="Buettner E."/>
            <person name="Kellner H."/>
        </authorList>
    </citation>
    <scope>NUCLEOTIDE SEQUENCE [LARGE SCALE GENOMIC DNA]</scope>
    <source>
        <strain evidence="9 10">DSM 108380</strain>
    </source>
</reference>
<accession>A0A8H4RR43</accession>
<keyword evidence="6" id="KW-0539">Nucleus</keyword>
<dbReference type="PROSITE" id="PS50048">
    <property type="entry name" value="ZN2_CY6_FUNGAL_2"/>
    <property type="match status" value="1"/>
</dbReference>
<keyword evidence="1" id="KW-0479">Metal-binding</keyword>
<evidence type="ECO:0000256" key="1">
    <source>
        <dbReference type="ARBA" id="ARBA00022723"/>
    </source>
</evidence>
<evidence type="ECO:0000259" key="8">
    <source>
        <dbReference type="PROSITE" id="PS50048"/>
    </source>
</evidence>
<evidence type="ECO:0000256" key="4">
    <source>
        <dbReference type="ARBA" id="ARBA00023125"/>
    </source>
</evidence>
<gene>
    <name evidence="9" type="ORF">G7Y89_g4682</name>
</gene>
<evidence type="ECO:0000256" key="7">
    <source>
        <dbReference type="SAM" id="MobiDB-lite"/>
    </source>
</evidence>
<dbReference type="Pfam" id="PF04082">
    <property type="entry name" value="Fungal_trans"/>
    <property type="match status" value="1"/>
</dbReference>
<dbReference type="CDD" id="cd00067">
    <property type="entry name" value="GAL4"/>
    <property type="match status" value="1"/>
</dbReference>
<dbReference type="PROSITE" id="PS00463">
    <property type="entry name" value="ZN2_CY6_FUNGAL_1"/>
    <property type="match status" value="1"/>
</dbReference>
<dbReference type="Pfam" id="PF00172">
    <property type="entry name" value="Zn_clus"/>
    <property type="match status" value="1"/>
</dbReference>
<feature type="compositionally biased region" description="Polar residues" evidence="7">
    <location>
        <begin position="104"/>
        <end position="121"/>
    </location>
</feature>
<evidence type="ECO:0000256" key="3">
    <source>
        <dbReference type="ARBA" id="ARBA00023015"/>
    </source>
</evidence>
<dbReference type="InterPro" id="IPR036864">
    <property type="entry name" value="Zn2-C6_fun-type_DNA-bd_sf"/>
</dbReference>
<name>A0A8H4RR43_9HELO</name>
<dbReference type="GO" id="GO:0000978">
    <property type="term" value="F:RNA polymerase II cis-regulatory region sequence-specific DNA binding"/>
    <property type="evidence" value="ECO:0007669"/>
    <property type="project" value="TreeGrafter"/>
</dbReference>
<protein>
    <recommendedName>
        <fullName evidence="8">Zn(2)-C6 fungal-type domain-containing protein</fullName>
    </recommendedName>
</protein>
<dbReference type="Proteomes" id="UP000566819">
    <property type="component" value="Unassembled WGS sequence"/>
</dbReference>
<evidence type="ECO:0000313" key="9">
    <source>
        <dbReference type="EMBL" id="KAF4633430.1"/>
    </source>
</evidence>
<sequence length="720" mass="81185">MQSQWSISAATTTTAGKQFYKPGRRPRVPLSCDPCRSRKLKCNREQPCQNCTTRDELASCKYKGARVGAASVPTPRREHTNEHVDLMQKRIDRLEGLVKTLMAQRQETPPSEDGTGSNNAVWSRDDPRPGAVFDISTGKGPSTLPLSGGTTVISGGHSIYKALDDWSDVLQEVNELKTLWNQSLDHSADNDAHRSLSHAVNESSFFSSPAKPLDIPEILESFPPKREVDMLIKKFFDRKNFKVAVAQHWRDPSQTNIIWIGLLFSILGIVMLSYHRYDKELNEYTGKAEELFELYRLRTSQCLMIGDIAKCQPYTLETLRMNATAELSGRDDNSRGLWMMSGVIVRAAINMGYHREPLPSLAVLQGELRRRVWSSVVGIDSMASFLVGFPSMMPGIYSDTLEPRNLHDWELSTETTIIPPSRPLSEFTPVTYLVVKGRILSPLVAITDFNNTLRPESYHKVIELDTALYSAFANIPPRIKIHPDESSTALSMLQLEFLYHRGMCALHRKFLAKGRHDLQYRLSLTRCLTSAISLMNLQHTLMPTWYEISQAREVFTLAAMILCLELEHRRSRKGAYSDDGITPDIDSEALLRALETACELWKGASSMNEEAKKVYHVLNGMLWSFKSTTGSVFSRIEVPEHESAVFELPYPQLNHNQQLQMTPADDGGFLQEKNSFETPSNEMDIDWAIWDAFIEGASFEDTPLGFPFNDDDFLTTAGGN</sequence>
<dbReference type="AlphaFoldDB" id="A0A8H4RR43"/>